<dbReference type="CDD" id="cd00739">
    <property type="entry name" value="DHPS"/>
    <property type="match status" value="1"/>
</dbReference>
<comment type="catalytic activity">
    <reaction evidence="1">
        <text>(7,8-dihydropterin-6-yl)methyl diphosphate + 4-aminobenzoate = 7,8-dihydropteroate + diphosphate</text>
        <dbReference type="Rhea" id="RHEA:19949"/>
        <dbReference type="ChEBI" id="CHEBI:17836"/>
        <dbReference type="ChEBI" id="CHEBI:17839"/>
        <dbReference type="ChEBI" id="CHEBI:33019"/>
        <dbReference type="ChEBI" id="CHEBI:72950"/>
        <dbReference type="EC" id="2.5.1.15"/>
    </reaction>
</comment>
<dbReference type="InterPro" id="IPR006390">
    <property type="entry name" value="DHP_synth_dom"/>
</dbReference>
<gene>
    <name evidence="11" type="primary">folP</name>
    <name evidence="11" type="ORF">E4P82_02730</name>
</gene>
<evidence type="ECO:0000256" key="3">
    <source>
        <dbReference type="ARBA" id="ARBA00004763"/>
    </source>
</evidence>
<dbReference type="Proteomes" id="UP000760480">
    <property type="component" value="Unassembled WGS sequence"/>
</dbReference>
<comment type="pathway">
    <text evidence="3 9">Cofactor biosynthesis; tetrahydrofolate biosynthesis; 7,8-dihydrofolate from 2-amino-4-hydroxy-6-hydroxymethyl-7,8-dihydropteridine diphosphate and 4-aminobenzoate: step 1/2.</text>
</comment>
<evidence type="ECO:0000256" key="6">
    <source>
        <dbReference type="ARBA" id="ARBA00022723"/>
    </source>
</evidence>
<evidence type="ECO:0000313" key="11">
    <source>
        <dbReference type="EMBL" id="NMQ18203.1"/>
    </source>
</evidence>
<dbReference type="RefSeq" id="WP_169247462.1">
    <property type="nucleotide sequence ID" value="NZ_SPMZ01000009.1"/>
</dbReference>
<comment type="cofactor">
    <cofactor evidence="2 9">
        <name>Mg(2+)</name>
        <dbReference type="ChEBI" id="CHEBI:18420"/>
    </cofactor>
</comment>
<organism evidence="11 12">
    <name type="scientific">Candidatus Competibacter phosphatis</name>
    <dbReference type="NCBI Taxonomy" id="221280"/>
    <lineage>
        <taxon>Bacteria</taxon>
        <taxon>Pseudomonadati</taxon>
        <taxon>Pseudomonadota</taxon>
        <taxon>Gammaproteobacteria</taxon>
        <taxon>Candidatus Competibacteraceae</taxon>
        <taxon>Candidatus Competibacter</taxon>
    </lineage>
</organism>
<keyword evidence="8 9" id="KW-0289">Folate biosynthesis</keyword>
<dbReference type="PROSITE" id="PS50972">
    <property type="entry name" value="PTERIN_BINDING"/>
    <property type="match status" value="1"/>
</dbReference>
<evidence type="ECO:0000256" key="4">
    <source>
        <dbReference type="ARBA" id="ARBA00012458"/>
    </source>
</evidence>
<evidence type="ECO:0000256" key="1">
    <source>
        <dbReference type="ARBA" id="ARBA00000012"/>
    </source>
</evidence>
<name>A0ABX1TFR4_9GAMM</name>
<protein>
    <recommendedName>
        <fullName evidence="4 9">Dihydropteroate synthase</fullName>
        <shortName evidence="9">DHPS</shortName>
        <ecNumber evidence="4 9">2.5.1.15</ecNumber>
    </recommendedName>
    <alternativeName>
        <fullName evidence="9">Dihydropteroate pyrophosphorylase</fullName>
    </alternativeName>
</protein>
<accession>A0ABX1TFR4</accession>
<evidence type="ECO:0000256" key="7">
    <source>
        <dbReference type="ARBA" id="ARBA00022842"/>
    </source>
</evidence>
<dbReference type="PROSITE" id="PS00793">
    <property type="entry name" value="DHPS_2"/>
    <property type="match status" value="1"/>
</dbReference>
<dbReference type="InterPro" id="IPR045031">
    <property type="entry name" value="DHP_synth-like"/>
</dbReference>
<evidence type="ECO:0000256" key="8">
    <source>
        <dbReference type="ARBA" id="ARBA00022909"/>
    </source>
</evidence>
<evidence type="ECO:0000313" key="12">
    <source>
        <dbReference type="Proteomes" id="UP000760480"/>
    </source>
</evidence>
<dbReference type="Pfam" id="PF00809">
    <property type="entry name" value="Pterin_bind"/>
    <property type="match status" value="1"/>
</dbReference>
<dbReference type="SUPFAM" id="SSF51717">
    <property type="entry name" value="Dihydropteroate synthetase-like"/>
    <property type="match status" value="1"/>
</dbReference>
<dbReference type="EC" id="2.5.1.15" evidence="4 9"/>
<comment type="function">
    <text evidence="9">Catalyzes the condensation of para-aminobenzoate (pABA) with 6-hydroxymethyl-7,8-dihydropterin diphosphate (DHPt-PP) to form 7,8-dihydropteroate (H2Pte), the immediate precursor of folate derivatives.</text>
</comment>
<evidence type="ECO:0000256" key="2">
    <source>
        <dbReference type="ARBA" id="ARBA00001946"/>
    </source>
</evidence>
<keyword evidence="7 9" id="KW-0460">Magnesium</keyword>
<evidence type="ECO:0000256" key="9">
    <source>
        <dbReference type="RuleBase" id="RU361205"/>
    </source>
</evidence>
<dbReference type="NCBIfam" id="TIGR01496">
    <property type="entry name" value="DHPS"/>
    <property type="match status" value="1"/>
</dbReference>
<evidence type="ECO:0000256" key="5">
    <source>
        <dbReference type="ARBA" id="ARBA00022679"/>
    </source>
</evidence>
<sequence>MLINCAGKTLDLSQPAVMGVLNVTPDSFSDGGHYLQLDAALRRAEIMVAQGAALVDVGGESTRPGAAPVSVQEELDRVLPVVERLARELPVPISVDTSKPELMRELARAGAGLINDVRALQMPGALAAAVASGLPVCLMHLRGEPITMQRGPVYADVVAEVRDYLAARVGACEAAGIARERILVDPGFGFGKTLAHNLQLLRHLDRFTDLAASVLVGISRKSMIGALLDVPVGERLVGSLAAATIAVWRGARVVRAHDVRETVQALRICAAVLAVD</sequence>
<dbReference type="GO" id="GO:0004156">
    <property type="term" value="F:dihydropteroate synthase activity"/>
    <property type="evidence" value="ECO:0007669"/>
    <property type="project" value="UniProtKB-EC"/>
</dbReference>
<comment type="similarity">
    <text evidence="9">Belongs to the DHPS family.</text>
</comment>
<dbReference type="PANTHER" id="PTHR20941">
    <property type="entry name" value="FOLATE SYNTHESIS PROTEINS"/>
    <property type="match status" value="1"/>
</dbReference>
<comment type="caution">
    <text evidence="11">The sequence shown here is derived from an EMBL/GenBank/DDBJ whole genome shotgun (WGS) entry which is preliminary data.</text>
</comment>
<reference evidence="11 12" key="1">
    <citation type="submission" date="2019-03" db="EMBL/GenBank/DDBJ databases">
        <title>Metabolic reconstructions from genomes of highly enriched 'Candidatus Accumulibacter' and 'Candidatus Competibacter' bioreactor populations.</title>
        <authorList>
            <person name="Annavajhala M.K."/>
            <person name="Welles L."/>
            <person name="Abbas B."/>
            <person name="Sorokin D."/>
            <person name="Park H."/>
            <person name="Van Loosdrecht M."/>
            <person name="Chandran K."/>
        </authorList>
    </citation>
    <scope>NUCLEOTIDE SEQUENCE [LARGE SCALE GENOMIC DNA]</scope>
    <source>
        <strain evidence="11 12">SBR_G</strain>
    </source>
</reference>
<dbReference type="Gene3D" id="3.20.20.20">
    <property type="entry name" value="Dihydropteroate synthase-like"/>
    <property type="match status" value="1"/>
</dbReference>
<dbReference type="InterPro" id="IPR011005">
    <property type="entry name" value="Dihydropteroate_synth-like_sf"/>
</dbReference>
<proteinExistence type="inferred from homology"/>
<dbReference type="InterPro" id="IPR000489">
    <property type="entry name" value="Pterin-binding_dom"/>
</dbReference>
<dbReference type="PANTHER" id="PTHR20941:SF1">
    <property type="entry name" value="FOLIC ACID SYNTHESIS PROTEIN FOL1"/>
    <property type="match status" value="1"/>
</dbReference>
<dbReference type="PROSITE" id="PS00792">
    <property type="entry name" value="DHPS_1"/>
    <property type="match status" value="1"/>
</dbReference>
<keyword evidence="12" id="KW-1185">Reference proteome</keyword>
<evidence type="ECO:0000259" key="10">
    <source>
        <dbReference type="PROSITE" id="PS50972"/>
    </source>
</evidence>
<feature type="domain" description="Pterin-binding" evidence="10">
    <location>
        <begin position="15"/>
        <end position="267"/>
    </location>
</feature>
<keyword evidence="5 9" id="KW-0808">Transferase</keyword>
<dbReference type="EMBL" id="SPMZ01000009">
    <property type="protein sequence ID" value="NMQ18203.1"/>
    <property type="molecule type" value="Genomic_DNA"/>
</dbReference>
<keyword evidence="6 9" id="KW-0479">Metal-binding</keyword>